<dbReference type="InterPro" id="IPR043968">
    <property type="entry name" value="SGNH"/>
</dbReference>
<reference evidence="4" key="1">
    <citation type="journal article" date="2021" name="Nat. Microbiol.">
        <title>Cocultivation of an ultrasmall environmental parasitic bacterium with lytic ability against bacteria associated with wastewater foams.</title>
        <authorList>
            <person name="Batinovic S."/>
            <person name="Rose J.J.A."/>
            <person name="Ratcliffe J."/>
            <person name="Seviour R.J."/>
            <person name="Petrovski S."/>
        </authorList>
    </citation>
    <scope>NUCLEOTIDE SEQUENCE</scope>
    <source>
        <strain evidence="4">CON9</strain>
    </source>
</reference>
<evidence type="ECO:0000313" key="5">
    <source>
        <dbReference type="Proteomes" id="UP001059836"/>
    </source>
</evidence>
<organism evidence="4 5">
    <name type="scientific">Gordonia pseudamarae</name>
    <dbReference type="NCBI Taxonomy" id="2831662"/>
    <lineage>
        <taxon>Bacteria</taxon>
        <taxon>Bacillati</taxon>
        <taxon>Actinomycetota</taxon>
        <taxon>Actinomycetes</taxon>
        <taxon>Mycobacteriales</taxon>
        <taxon>Gordoniaceae</taxon>
        <taxon>Gordonia</taxon>
    </lineage>
</organism>
<feature type="region of interest" description="Disordered" evidence="1">
    <location>
        <begin position="1"/>
        <end position="30"/>
    </location>
</feature>
<keyword evidence="2" id="KW-1133">Transmembrane helix</keyword>
<sequence>MAARNEAAISGPGHGRSRSNGSPPGATPEGRRRLWARLLSALTSVLMITTAAVWIGVESSKQPAVVGSDEVDVTPTALNPRDYPGARALLYGAPVPPRPAQPSAQAVVTDFPETSTDGFMSNFQDPTIRVGRYGDQRARRTVALAGGSHAEMWITALNILGKRHGFKVTTYLKMGCPLSTDPNPTVVGKPYPQCFDWNQRVWARIIRDKPDVVVTTTTRPRDNGAGDWTPPDYINVYDKFLRAGIQVVGLRDSPWPKYPDGRTLDTPVCLRNGGNAQSCGTPRARVLSPTDPAAPMAATRPRLHQIDLTRGICTPTFCPAIVGNIIVYKDWHHLSASYIRSLTDELGRRMGPALRWW</sequence>
<keyword evidence="2" id="KW-0472">Membrane</keyword>
<evidence type="ECO:0000256" key="1">
    <source>
        <dbReference type="SAM" id="MobiDB-lite"/>
    </source>
</evidence>
<proteinExistence type="predicted"/>
<name>A0ABX6II03_9ACTN</name>
<feature type="transmembrane region" description="Helical" evidence="2">
    <location>
        <begin position="38"/>
        <end position="57"/>
    </location>
</feature>
<gene>
    <name evidence="4" type="ORF">GII31_08550</name>
</gene>
<dbReference type="Proteomes" id="UP001059836">
    <property type="component" value="Chromosome"/>
</dbReference>
<dbReference type="RefSeq" id="WP_213248598.1">
    <property type="nucleotide sequence ID" value="NZ_CP045806.1"/>
</dbReference>
<feature type="domain" description="SGNH" evidence="3">
    <location>
        <begin position="129"/>
        <end position="345"/>
    </location>
</feature>
<protein>
    <recommendedName>
        <fullName evidence="3">SGNH domain-containing protein</fullName>
    </recommendedName>
</protein>
<evidence type="ECO:0000313" key="4">
    <source>
        <dbReference type="EMBL" id="QHN34940.1"/>
    </source>
</evidence>
<keyword evidence="2" id="KW-0812">Transmembrane</keyword>
<keyword evidence="5" id="KW-1185">Reference proteome</keyword>
<evidence type="ECO:0000259" key="3">
    <source>
        <dbReference type="Pfam" id="PF19040"/>
    </source>
</evidence>
<dbReference type="Pfam" id="PF19040">
    <property type="entry name" value="SGNH"/>
    <property type="match status" value="1"/>
</dbReference>
<dbReference type="EMBL" id="CP045809">
    <property type="protein sequence ID" value="QHN34940.1"/>
    <property type="molecule type" value="Genomic_DNA"/>
</dbReference>
<accession>A0ABX6II03</accession>
<evidence type="ECO:0000256" key="2">
    <source>
        <dbReference type="SAM" id="Phobius"/>
    </source>
</evidence>